<proteinExistence type="predicted"/>
<dbReference type="Proteomes" id="UP001325680">
    <property type="component" value="Chromosome"/>
</dbReference>
<evidence type="ECO:0000256" key="1">
    <source>
        <dbReference type="SAM" id="Coils"/>
    </source>
</evidence>
<dbReference type="EMBL" id="CP139960">
    <property type="protein sequence ID" value="WQD37290.1"/>
    <property type="molecule type" value="Genomic_DNA"/>
</dbReference>
<organism evidence="2 3">
    <name type="scientific">Niabella yanshanensis</name>
    <dbReference type="NCBI Taxonomy" id="577386"/>
    <lineage>
        <taxon>Bacteria</taxon>
        <taxon>Pseudomonadati</taxon>
        <taxon>Bacteroidota</taxon>
        <taxon>Chitinophagia</taxon>
        <taxon>Chitinophagales</taxon>
        <taxon>Chitinophagaceae</taxon>
        <taxon>Niabella</taxon>
    </lineage>
</organism>
<keyword evidence="1" id="KW-0175">Coiled coil</keyword>
<accession>A0ABZ0W594</accession>
<evidence type="ECO:0000313" key="2">
    <source>
        <dbReference type="EMBL" id="WQD37290.1"/>
    </source>
</evidence>
<sequence>MENQKGGFFNGLKKMIFKEEDVPLPTQQPEPIPAKVANPVVVEPRPVKTFDSSAVPVEAREDAAKKAYQLIESINQPGVDFFEVWNAVEENGGAQAASLKQAFNTLKFADKTLTKEKLLSSGNYYKNELQKALDNDVQKKNGERAAITNKIKESKEALTAEVNSLEEQVVRLQKTIVEKQAELSNLQAHWQPKLEDIEKKIQTGKHAIEGVISKMQTLLSLAEKEL</sequence>
<dbReference type="RefSeq" id="WP_114792317.1">
    <property type="nucleotide sequence ID" value="NZ_CP139960.1"/>
</dbReference>
<name>A0ABZ0W594_9BACT</name>
<feature type="coiled-coil region" evidence="1">
    <location>
        <begin position="148"/>
        <end position="189"/>
    </location>
</feature>
<protein>
    <recommendedName>
        <fullName evidence="4">DUF349 domain-containing protein</fullName>
    </recommendedName>
</protein>
<evidence type="ECO:0008006" key="4">
    <source>
        <dbReference type="Google" id="ProtNLM"/>
    </source>
</evidence>
<evidence type="ECO:0000313" key="3">
    <source>
        <dbReference type="Proteomes" id="UP001325680"/>
    </source>
</evidence>
<reference evidence="2 3" key="1">
    <citation type="submission" date="2023-12" db="EMBL/GenBank/DDBJ databases">
        <title>Genome sequencing and assembly of bacterial species from a model synthetic community.</title>
        <authorList>
            <person name="Hogle S.L."/>
        </authorList>
    </citation>
    <scope>NUCLEOTIDE SEQUENCE [LARGE SCALE GENOMIC DNA]</scope>
    <source>
        <strain evidence="2 3">HAMBI_3031</strain>
    </source>
</reference>
<keyword evidence="3" id="KW-1185">Reference proteome</keyword>
<gene>
    <name evidence="2" type="ORF">U0035_16595</name>
</gene>